<evidence type="ECO:0000313" key="2">
    <source>
        <dbReference type="Proteomes" id="UP000467840"/>
    </source>
</evidence>
<sequence length="205" mass="23184">MHEATAISTLSSLEKFLEVDSSHHFKELTLFQQVVGALQYLALTHPNNTMVVNKADQFMHTPSVNHWQAVKRILRYLKGTADHGMVLHSSHSNNLIAFSYANWGGDKADHKSTLAYAVFHGSNLISWCSKKQKTVARSNTDSEYRAFALATSEVRQKHLLVSYIPTADQLADVLTKPLSKQRFLHLKDKLLVVPPIHLWGNIKER</sequence>
<reference evidence="1 2" key="1">
    <citation type="journal article" date="2020" name="Mol. Plant">
        <title>The Chromosome-Based Rubber Tree Genome Provides New Insights into Spurge Genome Evolution and Rubber Biosynthesis.</title>
        <authorList>
            <person name="Liu J."/>
            <person name="Shi C."/>
            <person name="Shi C.C."/>
            <person name="Li W."/>
            <person name="Zhang Q.J."/>
            <person name="Zhang Y."/>
            <person name="Li K."/>
            <person name="Lu H.F."/>
            <person name="Shi C."/>
            <person name="Zhu S.T."/>
            <person name="Xiao Z.Y."/>
            <person name="Nan H."/>
            <person name="Yue Y."/>
            <person name="Zhu X.G."/>
            <person name="Wu Y."/>
            <person name="Hong X.N."/>
            <person name="Fan G.Y."/>
            <person name="Tong Y."/>
            <person name="Zhang D."/>
            <person name="Mao C.L."/>
            <person name="Liu Y.L."/>
            <person name="Hao S.J."/>
            <person name="Liu W.Q."/>
            <person name="Lv M.Q."/>
            <person name="Zhang H.B."/>
            <person name="Liu Y."/>
            <person name="Hu-Tang G.R."/>
            <person name="Wang J.P."/>
            <person name="Wang J.H."/>
            <person name="Sun Y.H."/>
            <person name="Ni S.B."/>
            <person name="Chen W.B."/>
            <person name="Zhang X.C."/>
            <person name="Jiao Y.N."/>
            <person name="Eichler E.E."/>
            <person name="Li G.H."/>
            <person name="Liu X."/>
            <person name="Gao L.Z."/>
        </authorList>
    </citation>
    <scope>NUCLEOTIDE SEQUENCE [LARGE SCALE GENOMIC DNA]</scope>
    <source>
        <strain evidence="2">cv. GT1</strain>
        <tissue evidence="1">Leaf</tissue>
    </source>
</reference>
<dbReference type="PANTHER" id="PTHR11439:SF450">
    <property type="entry name" value="REVERSE TRANSCRIPTASE TY1_COPIA-TYPE DOMAIN-CONTAINING PROTEIN"/>
    <property type="match status" value="1"/>
</dbReference>
<organism evidence="1 2">
    <name type="scientific">Hevea brasiliensis</name>
    <name type="common">Para rubber tree</name>
    <name type="synonym">Siphonia brasiliensis</name>
    <dbReference type="NCBI Taxonomy" id="3981"/>
    <lineage>
        <taxon>Eukaryota</taxon>
        <taxon>Viridiplantae</taxon>
        <taxon>Streptophyta</taxon>
        <taxon>Embryophyta</taxon>
        <taxon>Tracheophyta</taxon>
        <taxon>Spermatophyta</taxon>
        <taxon>Magnoliopsida</taxon>
        <taxon>eudicotyledons</taxon>
        <taxon>Gunneridae</taxon>
        <taxon>Pentapetalae</taxon>
        <taxon>rosids</taxon>
        <taxon>fabids</taxon>
        <taxon>Malpighiales</taxon>
        <taxon>Euphorbiaceae</taxon>
        <taxon>Crotonoideae</taxon>
        <taxon>Micrandreae</taxon>
        <taxon>Hevea</taxon>
    </lineage>
</organism>
<evidence type="ECO:0000313" key="1">
    <source>
        <dbReference type="EMBL" id="KAF2323504.1"/>
    </source>
</evidence>
<dbReference type="CDD" id="cd09272">
    <property type="entry name" value="RNase_HI_RT_Ty1"/>
    <property type="match status" value="1"/>
</dbReference>
<dbReference type="PANTHER" id="PTHR11439">
    <property type="entry name" value="GAG-POL-RELATED RETROTRANSPOSON"/>
    <property type="match status" value="1"/>
</dbReference>
<gene>
    <name evidence="1" type="ORF">GH714_035829</name>
</gene>
<name>A0A6A6NDA9_HEVBR</name>
<evidence type="ECO:0008006" key="3">
    <source>
        <dbReference type="Google" id="ProtNLM"/>
    </source>
</evidence>
<dbReference type="Proteomes" id="UP000467840">
    <property type="component" value="Chromosome 11"/>
</dbReference>
<dbReference type="EMBL" id="JAAGAX010000002">
    <property type="protein sequence ID" value="KAF2323504.1"/>
    <property type="molecule type" value="Genomic_DNA"/>
</dbReference>
<protein>
    <recommendedName>
        <fullName evidence="3">Reverse transcriptase Ty1/copia-type domain-containing protein</fullName>
    </recommendedName>
</protein>
<proteinExistence type="predicted"/>
<comment type="caution">
    <text evidence="1">The sequence shown here is derived from an EMBL/GenBank/DDBJ whole genome shotgun (WGS) entry which is preliminary data.</text>
</comment>
<keyword evidence="2" id="KW-1185">Reference proteome</keyword>
<dbReference type="AlphaFoldDB" id="A0A6A6NDA9"/>
<accession>A0A6A6NDA9</accession>